<dbReference type="Pfam" id="PF19580">
    <property type="entry name" value="Exo_endo_phos_3"/>
    <property type="match status" value="1"/>
</dbReference>
<organism evidence="2 3">
    <name type="scientific">Porphyromonas catoniae F0037</name>
    <dbReference type="NCBI Taxonomy" id="1127696"/>
    <lineage>
        <taxon>Bacteria</taxon>
        <taxon>Pseudomonadati</taxon>
        <taxon>Bacteroidota</taxon>
        <taxon>Bacteroidia</taxon>
        <taxon>Bacteroidales</taxon>
        <taxon>Porphyromonadaceae</taxon>
        <taxon>Porphyromonas</taxon>
    </lineage>
</organism>
<dbReference type="PANTHER" id="PTHR42834:SF1">
    <property type="entry name" value="ENDONUCLEASE_EXONUCLEASE_PHOSPHATASE FAMILY PROTEIN (AFU_ORTHOLOGUE AFUA_3G09210)"/>
    <property type="match status" value="1"/>
</dbReference>
<sequence>MGFMNVVRSMKGRKSILLLIQLVVLFLLWYRGEPALAQQSFIVMSYNVENLFDLEDNPQRDDDEFLPEGNHHWTRARYERKLHQLAEVLSCAGSVTSFPDLVGLVEVENARVLQDLLHHTALGENADYSFAVSAGEDPRGINVALLYRKSSFTVLSTEEIALHFPFDSLKRTRPILHVSGRVNSGDTLHVFVCHLPSRRAGAVLSDRYRRYAGLVLRSQCDRLGLREHRRTHALILGDFNGNPGEAATFEALGSRPISDYSPESVYHGDRLFELSPRRGRGEPPGTYCFRGVWSQLDQIHVSDGLIASDEGLRYEWGSAEILFRPFLGKASPNSSFPIPYRTYGGPHYQGGYSDHYPILARFWIP</sequence>
<dbReference type="HOGENOM" id="CLU_058239_1_0_10"/>
<dbReference type="STRING" id="1127696.HMPREF9134_00314"/>
<proteinExistence type="predicted"/>
<accession>L1NGZ7</accession>
<protein>
    <submittedName>
        <fullName evidence="2">Endonuclease/exonuclease/phosphatase family protein</fullName>
    </submittedName>
</protein>
<dbReference type="AlphaFoldDB" id="L1NGZ7"/>
<dbReference type="PATRIC" id="fig|1127696.3.peg.266"/>
<evidence type="ECO:0000259" key="1">
    <source>
        <dbReference type="Pfam" id="PF19580"/>
    </source>
</evidence>
<dbReference type="eggNOG" id="COG2374">
    <property type="taxonomic scope" value="Bacteria"/>
</dbReference>
<dbReference type="SUPFAM" id="SSF56219">
    <property type="entry name" value="DNase I-like"/>
    <property type="match status" value="1"/>
</dbReference>
<dbReference type="InterPro" id="IPR036691">
    <property type="entry name" value="Endo/exonu/phosph_ase_sf"/>
</dbReference>
<keyword evidence="2" id="KW-0269">Exonuclease</keyword>
<evidence type="ECO:0000313" key="3">
    <source>
        <dbReference type="Proteomes" id="UP000010408"/>
    </source>
</evidence>
<dbReference type="GO" id="GO:0004527">
    <property type="term" value="F:exonuclease activity"/>
    <property type="evidence" value="ECO:0007669"/>
    <property type="project" value="UniProtKB-KW"/>
</dbReference>
<dbReference type="Proteomes" id="UP000010408">
    <property type="component" value="Unassembled WGS sequence"/>
</dbReference>
<comment type="caution">
    <text evidence="2">The sequence shown here is derived from an EMBL/GenBank/DDBJ whole genome shotgun (WGS) entry which is preliminary data.</text>
</comment>
<dbReference type="EMBL" id="AMEQ01000011">
    <property type="protein sequence ID" value="EKY02769.1"/>
    <property type="molecule type" value="Genomic_DNA"/>
</dbReference>
<evidence type="ECO:0000313" key="2">
    <source>
        <dbReference type="EMBL" id="EKY02769.1"/>
    </source>
</evidence>
<name>L1NGZ7_9PORP</name>
<dbReference type="GO" id="GO:0004519">
    <property type="term" value="F:endonuclease activity"/>
    <property type="evidence" value="ECO:0007669"/>
    <property type="project" value="UniProtKB-KW"/>
</dbReference>
<keyword evidence="2" id="KW-0255">Endonuclease</keyword>
<dbReference type="InterPro" id="IPR005135">
    <property type="entry name" value="Endo/exonuclease/phosphatase"/>
</dbReference>
<dbReference type="Gene3D" id="3.60.10.10">
    <property type="entry name" value="Endonuclease/exonuclease/phosphatase"/>
    <property type="match status" value="1"/>
</dbReference>
<gene>
    <name evidence="2" type="ORF">HMPREF9134_00314</name>
</gene>
<dbReference type="PANTHER" id="PTHR42834">
    <property type="entry name" value="ENDONUCLEASE/EXONUCLEASE/PHOSPHATASE FAMILY PROTEIN (AFU_ORTHOLOGUE AFUA_3G09210)"/>
    <property type="match status" value="1"/>
</dbReference>
<reference evidence="2 3" key="1">
    <citation type="submission" date="2012-05" db="EMBL/GenBank/DDBJ databases">
        <authorList>
            <person name="Weinstock G."/>
            <person name="Sodergren E."/>
            <person name="Lobos E.A."/>
            <person name="Fulton L."/>
            <person name="Fulton R."/>
            <person name="Courtney L."/>
            <person name="Fronick C."/>
            <person name="O'Laughlin M."/>
            <person name="Godfrey J."/>
            <person name="Wilson R.M."/>
            <person name="Miner T."/>
            <person name="Farmer C."/>
            <person name="Delehaunty K."/>
            <person name="Cordes M."/>
            <person name="Minx P."/>
            <person name="Tomlinson C."/>
            <person name="Chen J."/>
            <person name="Wollam A."/>
            <person name="Pepin K.H."/>
            <person name="Bhonagiri V."/>
            <person name="Zhang X."/>
            <person name="Suruliraj S."/>
            <person name="Warren W."/>
            <person name="Mitreva M."/>
            <person name="Mardis E.R."/>
            <person name="Wilson R.K."/>
        </authorList>
    </citation>
    <scope>NUCLEOTIDE SEQUENCE [LARGE SCALE GENOMIC DNA]</scope>
    <source>
        <strain evidence="2 3">F0037</strain>
    </source>
</reference>
<keyword evidence="2" id="KW-0540">Nuclease</keyword>
<keyword evidence="2" id="KW-0378">Hydrolase</keyword>
<feature type="domain" description="Endonuclease/exonuclease/phosphatase" evidence="1">
    <location>
        <begin position="43"/>
        <end position="359"/>
    </location>
</feature>